<name>A0ABU5I868_9BURK</name>
<keyword evidence="3" id="KW-0614">Plasmid</keyword>
<dbReference type="CDD" id="cd18773">
    <property type="entry name" value="PDC1_HK_sensor"/>
    <property type="match status" value="1"/>
</dbReference>
<protein>
    <submittedName>
        <fullName evidence="3">Uncharacterized protein</fullName>
    </submittedName>
</protein>
<dbReference type="EMBL" id="JAXOJX010000001">
    <property type="protein sequence ID" value="MDZ5455290.1"/>
    <property type="molecule type" value="Genomic_DNA"/>
</dbReference>
<keyword evidence="2" id="KW-0472">Membrane</keyword>
<sequence length="400" mass="42635">MVLLSATALALLWRSRDDALATWEQFLGSFSAAVAGHATQTLQSADAVLKNVMEQVKVHGPDSEEALRRLSISTPFQDLLRDRAARHPAIGFVAVADVEGRILSASLPMPTLDEPSQMRVRAFIADSARDVDLLIPPRGCTAGSEAFCLVRKIRTASGRVIGLALAGIETRHFKRFYRSVSLGHGDSAILLLSRDASLLARHPPRPEALGLPYGGEPSVQAAAKAWAEGRSAAVVRMQESAHGTPQMSAVYAVTGFPLMASVSASDSLVLASWRRMAWFVSVGTVLVDLLIAAMALHAHRLKVQRRTALRQLDAARAEAESASQVLAAVRKRVYSVVRSRFSAVSTRFCGGHLRAGWASAVRGGSVAAMGCRGLGRRAAEAAAVLVKAGAMSERQSCAAR</sequence>
<dbReference type="RefSeq" id="WP_322463985.1">
    <property type="nucleotide sequence ID" value="NZ_JAXOJX010000001.1"/>
</dbReference>
<feature type="transmembrane region" description="Helical" evidence="2">
    <location>
        <begin position="276"/>
        <end position="296"/>
    </location>
</feature>
<keyword evidence="2" id="KW-1133">Transmembrane helix</keyword>
<dbReference type="Proteomes" id="UP001293718">
    <property type="component" value="Unassembled WGS sequence"/>
</dbReference>
<keyword evidence="1" id="KW-0175">Coiled coil</keyword>
<evidence type="ECO:0000256" key="2">
    <source>
        <dbReference type="SAM" id="Phobius"/>
    </source>
</evidence>
<proteinExistence type="predicted"/>
<keyword evidence="4" id="KW-1185">Reference proteome</keyword>
<dbReference type="CDD" id="cd12915">
    <property type="entry name" value="PDC2_DGC_like"/>
    <property type="match status" value="1"/>
</dbReference>
<comment type="caution">
    <text evidence="3">The sequence shown here is derived from an EMBL/GenBank/DDBJ whole genome shotgun (WGS) entry which is preliminary data.</text>
</comment>
<organism evidence="3 4">
    <name type="scientific">Azohydromonas lata</name>
    <dbReference type="NCBI Taxonomy" id="45677"/>
    <lineage>
        <taxon>Bacteria</taxon>
        <taxon>Pseudomonadati</taxon>
        <taxon>Pseudomonadota</taxon>
        <taxon>Betaproteobacteria</taxon>
        <taxon>Burkholderiales</taxon>
        <taxon>Sphaerotilaceae</taxon>
        <taxon>Azohydromonas</taxon>
    </lineage>
</organism>
<dbReference type="Gene3D" id="3.30.450.20">
    <property type="entry name" value="PAS domain"/>
    <property type="match status" value="2"/>
</dbReference>
<geneLocation type="plasmid" evidence="3">
    <name>unnamed</name>
</geneLocation>
<accession>A0ABU5I868</accession>
<feature type="coiled-coil region" evidence="1">
    <location>
        <begin position="298"/>
        <end position="332"/>
    </location>
</feature>
<evidence type="ECO:0000313" key="3">
    <source>
        <dbReference type="EMBL" id="MDZ5455290.1"/>
    </source>
</evidence>
<reference evidence="3 4" key="1">
    <citation type="submission" date="2023-11" db="EMBL/GenBank/DDBJ databases">
        <title>Draft genome of Azohydromonas lata strain H1 (DSM1123), a polyhydroxyalkanoate producer.</title>
        <authorList>
            <person name="Traversa D."/>
            <person name="D'Addabbo P."/>
            <person name="Pazzani C."/>
            <person name="Manzari C."/>
            <person name="Chiara M."/>
            <person name="Scrascia M."/>
        </authorList>
    </citation>
    <scope>NUCLEOTIDE SEQUENCE [LARGE SCALE GENOMIC DNA]</scope>
    <source>
        <strain evidence="3 4">H1</strain>
        <plasmid evidence="3">unnamed</plasmid>
    </source>
</reference>
<keyword evidence="2" id="KW-0812">Transmembrane</keyword>
<evidence type="ECO:0000313" key="4">
    <source>
        <dbReference type="Proteomes" id="UP001293718"/>
    </source>
</evidence>
<gene>
    <name evidence="3" type="ORF">SM757_01760</name>
</gene>
<evidence type="ECO:0000256" key="1">
    <source>
        <dbReference type="SAM" id="Coils"/>
    </source>
</evidence>